<evidence type="ECO:0000313" key="10">
    <source>
        <dbReference type="Proteomes" id="UP000283269"/>
    </source>
</evidence>
<dbReference type="FunCoup" id="A0A409XSK2">
    <property type="interactions" value="56"/>
</dbReference>
<comment type="subcellular location">
    <subcellularLocation>
        <location evidence="1">Membrane</location>
        <topology evidence="1">Multi-pass membrane protein</topology>
    </subcellularLocation>
</comment>
<feature type="transmembrane region" description="Helical" evidence="7">
    <location>
        <begin position="480"/>
        <end position="498"/>
    </location>
</feature>
<feature type="transmembrane region" description="Helical" evidence="7">
    <location>
        <begin position="437"/>
        <end position="460"/>
    </location>
</feature>
<name>A0A409XSK2_PSICY</name>
<feature type="compositionally biased region" description="Polar residues" evidence="6">
    <location>
        <begin position="101"/>
        <end position="118"/>
    </location>
</feature>
<feature type="transmembrane region" description="Helical" evidence="7">
    <location>
        <begin position="510"/>
        <end position="531"/>
    </location>
</feature>
<dbReference type="PANTHER" id="PTHR22950:SF666">
    <property type="entry name" value="VACUOLAR AMINO ACID TRANSPORTER 4"/>
    <property type="match status" value="1"/>
</dbReference>
<dbReference type="InterPro" id="IPR013057">
    <property type="entry name" value="AA_transpt_TM"/>
</dbReference>
<evidence type="ECO:0000256" key="5">
    <source>
        <dbReference type="ARBA" id="ARBA00023136"/>
    </source>
</evidence>
<evidence type="ECO:0000259" key="8">
    <source>
        <dbReference type="Pfam" id="PF01490"/>
    </source>
</evidence>
<dbReference type="Proteomes" id="UP000283269">
    <property type="component" value="Unassembled WGS sequence"/>
</dbReference>
<feature type="transmembrane region" description="Helical" evidence="7">
    <location>
        <begin position="546"/>
        <end position="566"/>
    </location>
</feature>
<organism evidence="9 10">
    <name type="scientific">Psilocybe cyanescens</name>
    <dbReference type="NCBI Taxonomy" id="93625"/>
    <lineage>
        <taxon>Eukaryota</taxon>
        <taxon>Fungi</taxon>
        <taxon>Dikarya</taxon>
        <taxon>Basidiomycota</taxon>
        <taxon>Agaricomycotina</taxon>
        <taxon>Agaricomycetes</taxon>
        <taxon>Agaricomycetidae</taxon>
        <taxon>Agaricales</taxon>
        <taxon>Agaricineae</taxon>
        <taxon>Strophariaceae</taxon>
        <taxon>Psilocybe</taxon>
    </lineage>
</organism>
<feature type="region of interest" description="Disordered" evidence="6">
    <location>
        <begin position="303"/>
        <end position="361"/>
    </location>
</feature>
<protein>
    <recommendedName>
        <fullName evidence="8">Amino acid transporter transmembrane domain-containing protein</fullName>
    </recommendedName>
</protein>
<evidence type="ECO:0000256" key="6">
    <source>
        <dbReference type="SAM" id="MobiDB-lite"/>
    </source>
</evidence>
<sequence length="588" mass="62838">MTSPSQPLNIKSNPRLALGNDSDVQPSSYTPSQGTPDLRALRAQYAGTPPPPNIPLRGAGTPTSRAGAAGASSSATSLLPTPPSNNELSPSPLRPGPQPVSALSATRQTPTGTSSSDSALPAPTPTSIADLDDLPAEEKAKVLARHLVAKEQRTKAATYDAPSKSVAGSVKDAAVISSAATGSDVGLPSSRKSSSSALARVAREDSEPFPIPYDAHGADVTHDIYKWHTDQRRQAATRVRSASVHAGPSQAPHPAFEHIHEPGGFRRNYVLLRANEQGGEEPRILNNFIDFLLLFGHFAGEDLEEDDDDDKDDEENLTPPLDEPLSTGLPDVNERTNLLGSPQVSRSRSRTRRRKNSVSRQGTATVTQAVLMLLKAFVGTGVLFLGRAFLNGGLLFSLVTFTFIAFISLYSFLLLVKTKFVISGSFGDIGGTLYGPWMRYLILGSIVVSQMGFVAAYTIFVAENLQAFAMGVTNCLKLVPVQHLILVQLVVFLPLVLVRDLAKLSSTALVADAFILVGLVYIFGSEVAIIAQQGVAEVKMFNPRDFSLFVGTAVFSFEGIGLVIPITDAMREPHKFPKALTGVMVFLL</sequence>
<feature type="compositionally biased region" description="Polar residues" evidence="6">
    <location>
        <begin position="1"/>
        <end position="12"/>
    </location>
</feature>
<dbReference type="EMBL" id="NHYD01000639">
    <property type="protein sequence ID" value="PPQ93690.1"/>
    <property type="molecule type" value="Genomic_DNA"/>
</dbReference>
<dbReference type="GO" id="GO:0015179">
    <property type="term" value="F:L-amino acid transmembrane transporter activity"/>
    <property type="evidence" value="ECO:0007669"/>
    <property type="project" value="TreeGrafter"/>
</dbReference>
<feature type="compositionally biased region" description="Acidic residues" evidence="6">
    <location>
        <begin position="303"/>
        <end position="316"/>
    </location>
</feature>
<evidence type="ECO:0000313" key="9">
    <source>
        <dbReference type="EMBL" id="PPQ93690.1"/>
    </source>
</evidence>
<feature type="compositionally biased region" description="Polar residues" evidence="6">
    <location>
        <begin position="335"/>
        <end position="344"/>
    </location>
</feature>
<evidence type="ECO:0000256" key="7">
    <source>
        <dbReference type="SAM" id="Phobius"/>
    </source>
</evidence>
<comment type="similarity">
    <text evidence="2">Belongs to the amino acid/polyamine transporter 2 family.</text>
</comment>
<keyword evidence="5 7" id="KW-0472">Membrane</keyword>
<dbReference type="Pfam" id="PF01490">
    <property type="entry name" value="Aa_trans"/>
    <property type="match status" value="1"/>
</dbReference>
<dbReference type="InParanoid" id="A0A409XSK2"/>
<feature type="region of interest" description="Disordered" evidence="6">
    <location>
        <begin position="1"/>
        <end position="133"/>
    </location>
</feature>
<evidence type="ECO:0000256" key="3">
    <source>
        <dbReference type="ARBA" id="ARBA00022692"/>
    </source>
</evidence>
<feature type="compositionally biased region" description="Basic residues" evidence="6">
    <location>
        <begin position="347"/>
        <end position="357"/>
    </location>
</feature>
<dbReference type="STRING" id="93625.A0A409XSK2"/>
<feature type="transmembrane region" description="Helical" evidence="7">
    <location>
        <begin position="392"/>
        <end position="416"/>
    </location>
</feature>
<feature type="domain" description="Amino acid transporter transmembrane" evidence="8">
    <location>
        <begin position="363"/>
        <end position="585"/>
    </location>
</feature>
<dbReference type="GO" id="GO:0005774">
    <property type="term" value="C:vacuolar membrane"/>
    <property type="evidence" value="ECO:0007669"/>
    <property type="project" value="TreeGrafter"/>
</dbReference>
<evidence type="ECO:0000256" key="4">
    <source>
        <dbReference type="ARBA" id="ARBA00022989"/>
    </source>
</evidence>
<keyword evidence="3 7" id="KW-0812">Transmembrane</keyword>
<feature type="compositionally biased region" description="Low complexity" evidence="6">
    <location>
        <begin position="57"/>
        <end position="91"/>
    </location>
</feature>
<feature type="compositionally biased region" description="Polar residues" evidence="6">
    <location>
        <begin position="22"/>
        <end position="35"/>
    </location>
</feature>
<dbReference type="PANTHER" id="PTHR22950">
    <property type="entry name" value="AMINO ACID TRANSPORTER"/>
    <property type="match status" value="1"/>
</dbReference>
<feature type="transmembrane region" description="Helical" evidence="7">
    <location>
        <begin position="362"/>
        <end position="386"/>
    </location>
</feature>
<gene>
    <name evidence="9" type="ORF">CVT25_001417</name>
</gene>
<evidence type="ECO:0000256" key="2">
    <source>
        <dbReference type="ARBA" id="ARBA00008066"/>
    </source>
</evidence>
<keyword evidence="10" id="KW-1185">Reference proteome</keyword>
<accession>A0A409XSK2</accession>
<dbReference type="OrthoDB" id="1684102at2759"/>
<evidence type="ECO:0000256" key="1">
    <source>
        <dbReference type="ARBA" id="ARBA00004141"/>
    </source>
</evidence>
<keyword evidence="4 7" id="KW-1133">Transmembrane helix</keyword>
<dbReference type="AlphaFoldDB" id="A0A409XSK2"/>
<proteinExistence type="inferred from homology"/>
<feature type="non-terminal residue" evidence="9">
    <location>
        <position position="588"/>
    </location>
</feature>
<comment type="caution">
    <text evidence="9">The sequence shown here is derived from an EMBL/GenBank/DDBJ whole genome shotgun (WGS) entry which is preliminary data.</text>
</comment>
<reference evidence="9 10" key="1">
    <citation type="journal article" date="2018" name="Evol. Lett.">
        <title>Horizontal gene cluster transfer increased hallucinogenic mushroom diversity.</title>
        <authorList>
            <person name="Reynolds H.T."/>
            <person name="Vijayakumar V."/>
            <person name="Gluck-Thaler E."/>
            <person name="Korotkin H.B."/>
            <person name="Matheny P.B."/>
            <person name="Slot J.C."/>
        </authorList>
    </citation>
    <scope>NUCLEOTIDE SEQUENCE [LARGE SCALE GENOMIC DNA]</scope>
    <source>
        <strain evidence="9 10">2631</strain>
    </source>
</reference>